<dbReference type="AlphaFoldDB" id="C5BEQ7"/>
<accession>C5BEQ7</accession>
<dbReference type="Proteomes" id="UP000001485">
    <property type="component" value="Chromosome"/>
</dbReference>
<organism evidence="1 2">
    <name type="scientific">Edwardsiella ictaluri (strain 93-146)</name>
    <dbReference type="NCBI Taxonomy" id="634503"/>
    <lineage>
        <taxon>Bacteria</taxon>
        <taxon>Pseudomonadati</taxon>
        <taxon>Pseudomonadota</taxon>
        <taxon>Gammaproteobacteria</taxon>
        <taxon>Enterobacterales</taxon>
        <taxon>Hafniaceae</taxon>
        <taxon>Edwardsiella</taxon>
    </lineage>
</organism>
<name>C5BEQ7_EDWI9</name>
<dbReference type="EMBL" id="CP001600">
    <property type="protein sequence ID" value="ACR70295.1"/>
    <property type="molecule type" value="Genomic_DNA"/>
</dbReference>
<dbReference type="HOGENOM" id="CLU_214321_0_0_6"/>
<reference evidence="2" key="1">
    <citation type="submission" date="2009-03" db="EMBL/GenBank/DDBJ databases">
        <title>Complete genome sequence of Edwardsiella ictaluri 93-146.</title>
        <authorList>
            <person name="Williams M.L."/>
            <person name="Gillaspy A.F."/>
            <person name="Dyer D.W."/>
            <person name="Thune R.L."/>
            <person name="Waldbieser G.C."/>
            <person name="Schuster S.C."/>
            <person name="Gipson J."/>
            <person name="Zaitshik J."/>
            <person name="Landry C."/>
            <person name="Lawrence M.L."/>
        </authorList>
    </citation>
    <scope>NUCLEOTIDE SEQUENCE [LARGE SCALE GENOMIC DNA]</scope>
    <source>
        <strain evidence="2">93-146</strain>
    </source>
</reference>
<sequence>MRLLPAEIKELEEIALEQNRSFSSMARLIYLQGITTFRQEPGKNN</sequence>
<evidence type="ECO:0000313" key="1">
    <source>
        <dbReference type="EMBL" id="ACR70295.1"/>
    </source>
</evidence>
<gene>
    <name evidence="1" type="ordered locus">NT01EI_3145</name>
</gene>
<evidence type="ECO:0000313" key="2">
    <source>
        <dbReference type="Proteomes" id="UP000001485"/>
    </source>
</evidence>
<dbReference type="KEGG" id="eic:NT01EI_3145"/>
<protein>
    <submittedName>
        <fullName evidence="1">Uncharacterized protein</fullName>
    </submittedName>
</protein>
<proteinExistence type="predicted"/>
<reference evidence="1 2" key="2">
    <citation type="journal article" date="2012" name="J. Bacteriol.">
        <title>Genome Sequence of Edwardsiella ictaluri 93-146, a Strain Associated with a Natural Channel Catfish Outbreak of Enteric Septicemia of Catfish.</title>
        <authorList>
            <person name="Williams M.L."/>
            <person name="Gillaspy A.F."/>
            <person name="Dyer D.W."/>
            <person name="Thune R.L."/>
            <person name="Waldbieser G.C."/>
            <person name="Schuster S.C."/>
            <person name="Gipson J."/>
            <person name="Zaitshik J."/>
            <person name="Landry C."/>
            <person name="Banes M.M."/>
            <person name="Lawrence M.L."/>
        </authorList>
    </citation>
    <scope>NUCLEOTIDE SEQUENCE [LARGE SCALE GENOMIC DNA]</scope>
    <source>
        <strain evidence="1 2">93-146</strain>
    </source>
</reference>